<keyword evidence="5" id="KW-0762">Sugar transport</keyword>
<keyword evidence="14" id="KW-0449">Lipoprotein</keyword>
<dbReference type="PANTHER" id="PTHR33619:SF3">
    <property type="entry name" value="POLYSACCHARIDE EXPORT PROTEIN GFCE-RELATED"/>
    <property type="match status" value="1"/>
</dbReference>
<evidence type="ECO:0000259" key="17">
    <source>
        <dbReference type="Pfam" id="PF10531"/>
    </source>
</evidence>
<feature type="domain" description="Capsule biosynthesis GfcC-like C-terminal" evidence="16">
    <location>
        <begin position="844"/>
        <end position="916"/>
    </location>
</feature>
<evidence type="ECO:0000256" key="8">
    <source>
        <dbReference type="ARBA" id="ARBA00023047"/>
    </source>
</evidence>
<keyword evidence="21" id="KW-1185">Reference proteome</keyword>
<dbReference type="InterPro" id="IPR003715">
    <property type="entry name" value="Poly_export_N"/>
</dbReference>
<evidence type="ECO:0000256" key="10">
    <source>
        <dbReference type="ARBA" id="ARBA00023114"/>
    </source>
</evidence>
<evidence type="ECO:0000256" key="13">
    <source>
        <dbReference type="ARBA" id="ARBA00023237"/>
    </source>
</evidence>
<keyword evidence="4" id="KW-1134">Transmembrane beta strand</keyword>
<feature type="domain" description="Polysaccharide export protein N-terminal" evidence="15">
    <location>
        <begin position="148"/>
        <end position="220"/>
    </location>
</feature>
<dbReference type="InterPro" id="IPR019554">
    <property type="entry name" value="Soluble_ligand-bd"/>
</dbReference>
<reference evidence="20 21" key="1">
    <citation type="submission" date="2017-10" db="EMBL/GenBank/DDBJ databases">
        <title>Frigbacter circumglobatus gen. nov. sp. nov., isolated from sediment cultured in situ.</title>
        <authorList>
            <person name="Zhao Z."/>
        </authorList>
    </citation>
    <scope>NUCLEOTIDE SEQUENCE [LARGE SCALE GENOMIC DNA]</scope>
    <source>
        <strain evidence="20 21">ZYL</strain>
    </source>
</reference>
<dbReference type="InterPro" id="IPR054765">
    <property type="entry name" value="SLBB_dom"/>
</dbReference>
<dbReference type="Pfam" id="PF10531">
    <property type="entry name" value="SLBB"/>
    <property type="match status" value="2"/>
</dbReference>
<evidence type="ECO:0000259" key="19">
    <source>
        <dbReference type="Pfam" id="PF22461"/>
    </source>
</evidence>
<evidence type="ECO:0000256" key="3">
    <source>
        <dbReference type="ARBA" id="ARBA00022448"/>
    </source>
</evidence>
<dbReference type="Proteomes" id="UP000229730">
    <property type="component" value="Unassembled WGS sequence"/>
</dbReference>
<evidence type="ECO:0000256" key="9">
    <source>
        <dbReference type="ARBA" id="ARBA00023065"/>
    </source>
</evidence>
<dbReference type="Pfam" id="PF22461">
    <property type="entry name" value="SLBB_2"/>
    <property type="match status" value="1"/>
</dbReference>
<keyword evidence="11" id="KW-0472">Membrane</keyword>
<dbReference type="OrthoDB" id="9808948at2"/>
<evidence type="ECO:0000256" key="5">
    <source>
        <dbReference type="ARBA" id="ARBA00022597"/>
    </source>
</evidence>
<name>A0A2G4YUJ4_9PROT</name>
<keyword evidence="7" id="KW-0732">Signal</keyword>
<evidence type="ECO:0000313" key="20">
    <source>
        <dbReference type="EMBL" id="PHZ85920.1"/>
    </source>
</evidence>
<dbReference type="AlphaFoldDB" id="A0A2G4YUJ4"/>
<feature type="domain" description="Soluble ligand binding" evidence="17">
    <location>
        <begin position="310"/>
        <end position="346"/>
    </location>
</feature>
<dbReference type="GO" id="GO:0009279">
    <property type="term" value="C:cell outer membrane"/>
    <property type="evidence" value="ECO:0007669"/>
    <property type="project" value="UniProtKB-SubCell"/>
</dbReference>
<dbReference type="Pfam" id="PF20616">
    <property type="entry name" value="Caps_syn_GfcC_N"/>
    <property type="match status" value="1"/>
</dbReference>
<evidence type="ECO:0000259" key="18">
    <source>
        <dbReference type="Pfam" id="PF20616"/>
    </source>
</evidence>
<evidence type="ECO:0000256" key="1">
    <source>
        <dbReference type="ARBA" id="ARBA00004571"/>
    </source>
</evidence>
<proteinExistence type="inferred from homology"/>
<dbReference type="GO" id="GO:0006811">
    <property type="term" value="P:monoatomic ion transport"/>
    <property type="evidence" value="ECO:0007669"/>
    <property type="project" value="UniProtKB-KW"/>
</dbReference>
<evidence type="ECO:0000313" key="21">
    <source>
        <dbReference type="Proteomes" id="UP000229730"/>
    </source>
</evidence>
<keyword evidence="12" id="KW-0564">Palmitate</keyword>
<protein>
    <recommendedName>
        <fullName evidence="22">Polysaccharide biosynthesis/export protein</fullName>
    </recommendedName>
</protein>
<organism evidence="20 21">
    <name type="scientific">Paremcibacter congregatus</name>
    <dbReference type="NCBI Taxonomy" id="2043170"/>
    <lineage>
        <taxon>Bacteria</taxon>
        <taxon>Pseudomonadati</taxon>
        <taxon>Pseudomonadota</taxon>
        <taxon>Alphaproteobacteria</taxon>
        <taxon>Emcibacterales</taxon>
        <taxon>Emcibacteraceae</taxon>
        <taxon>Paremcibacter</taxon>
    </lineage>
</organism>
<evidence type="ECO:0000256" key="11">
    <source>
        <dbReference type="ARBA" id="ARBA00023136"/>
    </source>
</evidence>
<keyword evidence="13" id="KW-0998">Cell outer membrane</keyword>
<dbReference type="PANTHER" id="PTHR33619">
    <property type="entry name" value="POLYSACCHARIDE EXPORT PROTEIN GFCE-RELATED"/>
    <property type="match status" value="1"/>
</dbReference>
<evidence type="ECO:0000259" key="16">
    <source>
        <dbReference type="Pfam" id="PF06251"/>
    </source>
</evidence>
<evidence type="ECO:0000259" key="15">
    <source>
        <dbReference type="Pfam" id="PF02563"/>
    </source>
</evidence>
<dbReference type="InParanoid" id="A0A2G4YUJ4"/>
<keyword evidence="10" id="KW-0626">Porin</keyword>
<dbReference type="EMBL" id="PDEM01000009">
    <property type="protein sequence ID" value="PHZ85920.1"/>
    <property type="molecule type" value="Genomic_DNA"/>
</dbReference>
<evidence type="ECO:0000256" key="7">
    <source>
        <dbReference type="ARBA" id="ARBA00022729"/>
    </source>
</evidence>
<feature type="domain" description="SLBB" evidence="19">
    <location>
        <begin position="228"/>
        <end position="302"/>
    </location>
</feature>
<dbReference type="InterPro" id="IPR049712">
    <property type="entry name" value="Poly_export"/>
</dbReference>
<gene>
    <name evidence="20" type="ORF">CRD36_04390</name>
</gene>
<feature type="domain" description="Capsule biosynthesis GfcC-like N-terminal" evidence="18">
    <location>
        <begin position="715"/>
        <end position="828"/>
    </location>
</feature>
<evidence type="ECO:0008006" key="22">
    <source>
        <dbReference type="Google" id="ProtNLM"/>
    </source>
</evidence>
<evidence type="ECO:0000256" key="14">
    <source>
        <dbReference type="ARBA" id="ARBA00023288"/>
    </source>
</evidence>
<dbReference type="Gene3D" id="3.30.1950.10">
    <property type="entry name" value="wza like domain"/>
    <property type="match status" value="1"/>
</dbReference>
<dbReference type="Pfam" id="PF06251">
    <property type="entry name" value="Caps_syn_GfcC_C"/>
    <property type="match status" value="1"/>
</dbReference>
<dbReference type="GO" id="GO:0015159">
    <property type="term" value="F:polysaccharide transmembrane transporter activity"/>
    <property type="evidence" value="ECO:0007669"/>
    <property type="project" value="InterPro"/>
</dbReference>
<keyword evidence="6" id="KW-0812">Transmembrane</keyword>
<dbReference type="Gene3D" id="3.10.560.10">
    <property type="entry name" value="Outer membrane lipoprotein wza domain like"/>
    <property type="match status" value="5"/>
</dbReference>
<evidence type="ECO:0000256" key="6">
    <source>
        <dbReference type="ARBA" id="ARBA00022692"/>
    </source>
</evidence>
<keyword evidence="8" id="KW-0625">Polysaccharide transport</keyword>
<keyword evidence="3" id="KW-0813">Transport</keyword>
<evidence type="ECO:0000256" key="4">
    <source>
        <dbReference type="ARBA" id="ARBA00022452"/>
    </source>
</evidence>
<sequence>MQTKCLHLASHMLHSRLNNKSVTVMRKNMMGKTNFLRAIICSAFAGTILFYQSVSGQTIDPSMLDSLKNQVGVRTGNQTVISPLDEARQKERQKQQENLLEQRMNTLKEVSRLEEDYRDRLGSEIAQYGYSIFANIPTESQVMTGTISDNYKLGIGDELIITLQGSKSQSFTVTVDLEGRVIIPDLKPIRVSGMTYGDFRKVLKAQVSESIIGTEVYVSLATVRQISVFVAGEVNTPGVIRTSSLATPLEILMNAGGVKKTGSLRNITIYRGGEKTTLDIYGLLKGQVGSFDTLNDGDRVIVPTVGATIALDGEMVRPGIYELPAKRESITFTEAMEMAGGTLRPAGYEISQISVDEQGRQTFRRIEGRGQNVKNGEALIARLIENSQSGKVELIGHVKTPGIRSLSTSHNIFNLLGNVLNLKDDPYLLFGVIERVDKATQTRYLTPFTPQTALSGEVVAPLNDRDRVIFLGRSDISFLISDDIRQVIFSGKYDVNQTLDGGKPNPNYCEPLGHLARIINDTQTNRFATATRAVFVRKEAESEKDKTVEDEEKEKLRSKALVSKDEEKLAMEELLKKEAEKKEKVEKGQPQCPIIYQEVKNLLPFILEYIVSIDGAVRLPGVYPITNGASIKSLVAVSGGMTNDANLTNIEVTSYDSEVKSGFIEMEWNSINAHKTDISKVKINPGGGVRIGSKFSNFESGAVLLSGEFIQPGAYTIQKGEKLSDLMLRAGGVSEQAYTYGAIFTRERVKEIQRQELQKTAKHLQSAMISASVKKNIEADSLMAAQQLTNQLANAELIGRVVIEADPLKLSLNPELDTVLEAGDTVYIPKRPNFIIAMGDVLNPGALQFIPGKTISEYIDEVGSYTASADESRVYIVYPNGVSKPITLSSWGGDRDLSIPPGTAIVVPTDLSPYDSLSLIKEIGGIFQNLAVSAASIAVLIRN</sequence>
<accession>A0A2G4YUJ4</accession>
<dbReference type="GO" id="GO:0015288">
    <property type="term" value="F:porin activity"/>
    <property type="evidence" value="ECO:0007669"/>
    <property type="project" value="UniProtKB-KW"/>
</dbReference>
<dbReference type="InterPro" id="IPR010425">
    <property type="entry name" value="Caps_synth_GfcC-like_C"/>
</dbReference>
<dbReference type="Pfam" id="PF02563">
    <property type="entry name" value="Poly_export"/>
    <property type="match status" value="1"/>
</dbReference>
<evidence type="ECO:0000256" key="12">
    <source>
        <dbReference type="ARBA" id="ARBA00023139"/>
    </source>
</evidence>
<evidence type="ECO:0000256" key="2">
    <source>
        <dbReference type="ARBA" id="ARBA00009450"/>
    </source>
</evidence>
<feature type="domain" description="Soluble ligand binding" evidence="17">
    <location>
        <begin position="610"/>
        <end position="653"/>
    </location>
</feature>
<dbReference type="InterPro" id="IPR046459">
    <property type="entry name" value="Caps_syn_GfcC_N"/>
</dbReference>
<keyword evidence="9" id="KW-0406">Ion transport</keyword>
<comment type="subcellular location">
    <subcellularLocation>
        <location evidence="1">Cell outer membrane</location>
        <topology evidence="1">Multi-pass membrane protein</topology>
    </subcellularLocation>
</comment>
<dbReference type="GO" id="GO:0046930">
    <property type="term" value="C:pore complex"/>
    <property type="evidence" value="ECO:0007669"/>
    <property type="project" value="UniProtKB-KW"/>
</dbReference>
<comment type="similarity">
    <text evidence="2">Belongs to the BexD/CtrA/VexA family.</text>
</comment>
<comment type="caution">
    <text evidence="20">The sequence shown here is derived from an EMBL/GenBank/DDBJ whole genome shotgun (WGS) entry which is preliminary data.</text>
</comment>